<accession>A0A501W5U9</accession>
<dbReference type="OrthoDB" id="949867at2"/>
<sequence length="173" mass="19287">MKTHILPLLFFLALLSFSSCKKHKNEPQLPPATREGKNTFGALVNGEVWLPKGKPNLYQSSLDVVYDPEYQGGDLNIIAYKHETDEYLSLFMTQLDHEGTYSLNNPEMGAAGFASAACDYRNNNSEISRTGKLEITKLDLTNGIIAGTFEFTLAKPGCDTIRVTEGRFDKKLF</sequence>
<dbReference type="AlphaFoldDB" id="A0A501W5U9"/>
<dbReference type="Pfam" id="PF19765">
    <property type="entry name" value="DUF6252"/>
    <property type="match status" value="1"/>
</dbReference>
<evidence type="ECO:0000256" key="1">
    <source>
        <dbReference type="SAM" id="SignalP"/>
    </source>
</evidence>
<protein>
    <recommendedName>
        <fullName evidence="4">Lipocalin-like domain-containing protein</fullName>
    </recommendedName>
</protein>
<gene>
    <name evidence="2" type="ORF">FJM65_04330</name>
</gene>
<comment type="caution">
    <text evidence="2">The sequence shown here is derived from an EMBL/GenBank/DDBJ whole genome shotgun (WGS) entry which is preliminary data.</text>
</comment>
<reference evidence="2 3" key="1">
    <citation type="submission" date="2019-06" db="EMBL/GenBank/DDBJ databases">
        <title>A novel bacterium of genus Pontibacter, isolated from marine sediment.</title>
        <authorList>
            <person name="Huang H."/>
            <person name="Mo K."/>
            <person name="Hu Y."/>
        </authorList>
    </citation>
    <scope>NUCLEOTIDE SEQUENCE [LARGE SCALE GENOMIC DNA]</scope>
    <source>
        <strain evidence="2 3">HB172049</strain>
    </source>
</reference>
<dbReference type="Proteomes" id="UP000316727">
    <property type="component" value="Unassembled WGS sequence"/>
</dbReference>
<feature type="signal peptide" evidence="1">
    <location>
        <begin position="1"/>
        <end position="21"/>
    </location>
</feature>
<name>A0A501W5U9_9BACT</name>
<dbReference type="InterPro" id="IPR046219">
    <property type="entry name" value="DUF6252"/>
</dbReference>
<evidence type="ECO:0000313" key="2">
    <source>
        <dbReference type="EMBL" id="TPE45273.1"/>
    </source>
</evidence>
<dbReference type="EMBL" id="VFRQ01000002">
    <property type="protein sequence ID" value="TPE45273.1"/>
    <property type="molecule type" value="Genomic_DNA"/>
</dbReference>
<evidence type="ECO:0008006" key="4">
    <source>
        <dbReference type="Google" id="ProtNLM"/>
    </source>
</evidence>
<evidence type="ECO:0000313" key="3">
    <source>
        <dbReference type="Proteomes" id="UP000316727"/>
    </source>
</evidence>
<dbReference type="PROSITE" id="PS51257">
    <property type="entry name" value="PROKAR_LIPOPROTEIN"/>
    <property type="match status" value="1"/>
</dbReference>
<feature type="chain" id="PRO_5021284777" description="Lipocalin-like domain-containing protein" evidence="1">
    <location>
        <begin position="22"/>
        <end position="173"/>
    </location>
</feature>
<keyword evidence="3" id="KW-1185">Reference proteome</keyword>
<dbReference type="RefSeq" id="WP_140619830.1">
    <property type="nucleotide sequence ID" value="NZ_VFRQ01000002.1"/>
</dbReference>
<organism evidence="2 3">
    <name type="scientific">Pontibacter mangrovi</name>
    <dbReference type="NCBI Taxonomy" id="2589816"/>
    <lineage>
        <taxon>Bacteria</taxon>
        <taxon>Pseudomonadati</taxon>
        <taxon>Bacteroidota</taxon>
        <taxon>Cytophagia</taxon>
        <taxon>Cytophagales</taxon>
        <taxon>Hymenobacteraceae</taxon>
        <taxon>Pontibacter</taxon>
    </lineage>
</organism>
<proteinExistence type="predicted"/>
<keyword evidence="1" id="KW-0732">Signal</keyword>